<keyword evidence="2" id="KW-1185">Reference proteome</keyword>
<protein>
    <submittedName>
        <fullName evidence="1">Uncharacterized protein</fullName>
    </submittedName>
</protein>
<evidence type="ECO:0000313" key="2">
    <source>
        <dbReference type="Proteomes" id="UP000068167"/>
    </source>
</evidence>
<dbReference type="EMBL" id="CP011339">
    <property type="protein sequence ID" value="AKV70259.1"/>
    <property type="molecule type" value="Genomic_DNA"/>
</dbReference>
<dbReference type="AlphaFoldDB" id="A0A0K1S7Z9"/>
<proteinExistence type="predicted"/>
<evidence type="ECO:0000313" key="1">
    <source>
        <dbReference type="EMBL" id="AKV70259.1"/>
    </source>
</evidence>
<reference evidence="1 2" key="1">
    <citation type="journal article" date="2016" name="Stand. Genomic Sci.">
        <title>Complete genome sequence and genomic characterization of Microcystis panniformis FACHB 1757 by third-generation sequencing.</title>
        <authorList>
            <person name="Zhang J.Y."/>
            <person name="Guan R."/>
            <person name="Zhang H.J."/>
            <person name="Li H."/>
            <person name="Xiao P."/>
            <person name="Yu G.L."/>
            <person name="Du L."/>
            <person name="Cao D.M."/>
            <person name="Zhu B.C."/>
            <person name="Li R.H."/>
            <person name="Lu Z.H."/>
        </authorList>
    </citation>
    <scope>NUCLEOTIDE SEQUENCE [LARGE SCALE GENOMIC DNA]</scope>
    <source>
        <strain evidence="1 2">FACHB-1757</strain>
    </source>
</reference>
<dbReference type="KEGG" id="mpk:VL20_5419"/>
<accession>A0A0K1S7Z9</accession>
<dbReference type="Proteomes" id="UP000068167">
    <property type="component" value="Chromosome"/>
</dbReference>
<gene>
    <name evidence="1" type="ORF">VL20_5419</name>
</gene>
<sequence>MYQFTDILSYWRPKAAPMEKISQKSCTLDHTYPVLSPNLNG</sequence>
<dbReference type="PATRIC" id="fig|1638788.3.peg.5466"/>
<organism evidence="1 2">
    <name type="scientific">Microcystis panniformis FACHB-1757</name>
    <dbReference type="NCBI Taxonomy" id="1638788"/>
    <lineage>
        <taxon>Bacteria</taxon>
        <taxon>Bacillati</taxon>
        <taxon>Cyanobacteriota</taxon>
        <taxon>Cyanophyceae</taxon>
        <taxon>Oscillatoriophycideae</taxon>
        <taxon>Chroococcales</taxon>
        <taxon>Microcystaceae</taxon>
        <taxon>Microcystis</taxon>
    </lineage>
</organism>
<name>A0A0K1S7Z9_9CHRO</name>